<evidence type="ECO:0000256" key="1">
    <source>
        <dbReference type="ARBA" id="ARBA00004370"/>
    </source>
</evidence>
<keyword evidence="6" id="KW-0012">Acyltransferase</keyword>
<gene>
    <name evidence="6" type="primary">oatA_1</name>
    <name evidence="6" type="ORF">PAECIP111802_00345</name>
</gene>
<feature type="transmembrane region" description="Helical" evidence="4">
    <location>
        <begin position="242"/>
        <end position="262"/>
    </location>
</feature>
<dbReference type="GO" id="GO:0016746">
    <property type="term" value="F:acyltransferase activity"/>
    <property type="evidence" value="ECO:0007669"/>
    <property type="project" value="UniProtKB-KW"/>
</dbReference>
<accession>A0ABM8VAM9</accession>
<reference evidence="6 7" key="1">
    <citation type="submission" date="2021-06" db="EMBL/GenBank/DDBJ databases">
        <authorList>
            <person name="Criscuolo A."/>
        </authorList>
    </citation>
    <scope>NUCLEOTIDE SEQUENCE [LARGE SCALE GENOMIC DNA]</scope>
    <source>
        <strain evidence="7">CIP 111802</strain>
    </source>
</reference>
<feature type="transmembrane region" description="Helical" evidence="4">
    <location>
        <begin position="156"/>
        <end position="172"/>
    </location>
</feature>
<organism evidence="6 7">
    <name type="scientific">Paenibacillus allorhizosphaerae</name>
    <dbReference type="NCBI Taxonomy" id="2849866"/>
    <lineage>
        <taxon>Bacteria</taxon>
        <taxon>Bacillati</taxon>
        <taxon>Bacillota</taxon>
        <taxon>Bacilli</taxon>
        <taxon>Bacillales</taxon>
        <taxon>Paenibacillaceae</taxon>
        <taxon>Paenibacillus</taxon>
    </lineage>
</organism>
<feature type="transmembrane region" description="Helical" evidence="4">
    <location>
        <begin position="268"/>
        <end position="291"/>
    </location>
</feature>
<keyword evidence="7" id="KW-1185">Reference proteome</keyword>
<name>A0ABM8VAM9_9BACL</name>
<dbReference type="PANTHER" id="PTHR23028:SF53">
    <property type="entry name" value="ACYL_TRANSF_3 DOMAIN-CONTAINING PROTEIN"/>
    <property type="match status" value="1"/>
</dbReference>
<evidence type="ECO:0000256" key="3">
    <source>
        <dbReference type="SAM" id="MobiDB-lite"/>
    </source>
</evidence>
<keyword evidence="4" id="KW-1133">Transmembrane helix</keyword>
<dbReference type="InterPro" id="IPR002656">
    <property type="entry name" value="Acyl_transf_3_dom"/>
</dbReference>
<dbReference type="InterPro" id="IPR050879">
    <property type="entry name" value="Acyltransferase_3"/>
</dbReference>
<evidence type="ECO:0000256" key="4">
    <source>
        <dbReference type="SAM" id="Phobius"/>
    </source>
</evidence>
<dbReference type="Pfam" id="PF01757">
    <property type="entry name" value="Acyl_transf_3"/>
    <property type="match status" value="1"/>
</dbReference>
<feature type="transmembrane region" description="Helical" evidence="4">
    <location>
        <begin position="43"/>
        <end position="65"/>
    </location>
</feature>
<feature type="transmembrane region" description="Helical" evidence="4">
    <location>
        <begin position="179"/>
        <end position="200"/>
    </location>
</feature>
<feature type="domain" description="Acyltransferase 3" evidence="5">
    <location>
        <begin position="18"/>
        <end position="354"/>
    </location>
</feature>
<evidence type="ECO:0000313" key="7">
    <source>
        <dbReference type="Proteomes" id="UP000730618"/>
    </source>
</evidence>
<comment type="similarity">
    <text evidence="2">Belongs to the acyltransferase 3 family.</text>
</comment>
<evidence type="ECO:0000256" key="2">
    <source>
        <dbReference type="ARBA" id="ARBA00007400"/>
    </source>
</evidence>
<keyword evidence="4" id="KW-0472">Membrane</keyword>
<feature type="transmembrane region" description="Helical" evidence="4">
    <location>
        <begin position="86"/>
        <end position="103"/>
    </location>
</feature>
<evidence type="ECO:0000259" key="5">
    <source>
        <dbReference type="Pfam" id="PF01757"/>
    </source>
</evidence>
<evidence type="ECO:0000313" key="6">
    <source>
        <dbReference type="EMBL" id="CAG7616934.1"/>
    </source>
</evidence>
<comment type="caution">
    <text evidence="6">The sequence shown here is derived from an EMBL/GenBank/DDBJ whole genome shotgun (WGS) entry which is preliminary data.</text>
</comment>
<sequence length="619" mass="67851">MSKAQDVHAGAANSRYMPGLDGLRALSVLVVIAYHLHPSWAPGGFLGVGIFFTLSGYLITDQLIGQWRSNRRIDLIDFWVRRMRRLMPAMLFMLAVVGVWLLWVDRTRLAALQGDFISATLYFNNWWLIFHHVSYFESFGPPSPIGHLWSLAIEEQFYIAWPLVLALFLRFVPQRGKLILCMLIGAAVSAVAMAVIYVPGNDPSRVYYGTDTRASALIVGAVAAVVWPSRRLSETLSPRSRSVLDFIGGAGLIGLLWMIWTVSEYNDFLYRGGLALFALLSAVVTAVLAHPASFFAKAMGSKPLRWIGKRSYSLYLWHFPVLILTSPAVNTDGLNGNRAIFQLALTFLLAAASWQLIEEPVRRGSWASHGRNLRSRPEFKPRYVLLSSAFGLSLFLISCSGSLIAEQPSAEQWSIADEAPKKAKAESPSGTVAAEEPSANLSASQASEDKKPAANLGRSEEVAETSKGITAIGDSVILDAAPHLEKLMPGIIIDGKVGRQMSQAQEVVNRLKTNGTLGDRVIIELGTNGAFSKKQLRQLLTSLKEVKQIVLVNTRVPRKWQGTVNATLEEVAAEFPNAKIGDWYAASMGKDSFFAADGVHLTLEGSKFYAALVSEAVLQ</sequence>
<dbReference type="EMBL" id="CAJVCE010000001">
    <property type="protein sequence ID" value="CAG7616934.1"/>
    <property type="molecule type" value="Genomic_DNA"/>
</dbReference>
<keyword evidence="6" id="KW-0808">Transferase</keyword>
<proteinExistence type="inferred from homology"/>
<keyword evidence="4" id="KW-0812">Transmembrane</keyword>
<feature type="transmembrane region" description="Helical" evidence="4">
    <location>
        <begin position="212"/>
        <end position="230"/>
    </location>
</feature>
<dbReference type="PANTHER" id="PTHR23028">
    <property type="entry name" value="ACETYLTRANSFERASE"/>
    <property type="match status" value="1"/>
</dbReference>
<feature type="region of interest" description="Disordered" evidence="3">
    <location>
        <begin position="417"/>
        <end position="461"/>
    </location>
</feature>
<comment type="subcellular location">
    <subcellularLocation>
        <location evidence="1">Membrane</location>
    </subcellularLocation>
</comment>
<dbReference type="EC" id="2.3.1.-" evidence="6"/>
<dbReference type="CDD" id="cd01840">
    <property type="entry name" value="SGNH_hydrolase_yrhL_like"/>
    <property type="match status" value="1"/>
</dbReference>
<dbReference type="Proteomes" id="UP000730618">
    <property type="component" value="Unassembled WGS sequence"/>
</dbReference>
<protein>
    <submittedName>
        <fullName evidence="6">O-acetyltransferase OatA</fullName>
        <ecNumber evidence="6">2.3.1.-</ecNumber>
    </submittedName>
</protein>
<dbReference type="RefSeq" id="WP_218096717.1">
    <property type="nucleotide sequence ID" value="NZ_CAJVCE010000001.1"/>
</dbReference>
<feature type="transmembrane region" description="Helical" evidence="4">
    <location>
        <begin position="383"/>
        <end position="405"/>
    </location>
</feature>